<protein>
    <submittedName>
        <fullName evidence="1">Uncharacterized protein</fullName>
    </submittedName>
</protein>
<comment type="caution">
    <text evidence="1">The sequence shown here is derived from an EMBL/GenBank/DDBJ whole genome shotgun (WGS) entry which is preliminary data.</text>
</comment>
<evidence type="ECO:0000313" key="1">
    <source>
        <dbReference type="EMBL" id="MVP01190.1"/>
    </source>
</evidence>
<dbReference type="OrthoDB" id="9815878at2"/>
<accession>A0A7X3FK47</accession>
<organism evidence="1 2">
    <name type="scientific">Paenibacillus lutrae</name>
    <dbReference type="NCBI Taxonomy" id="2078573"/>
    <lineage>
        <taxon>Bacteria</taxon>
        <taxon>Bacillati</taxon>
        <taxon>Bacillota</taxon>
        <taxon>Bacilli</taxon>
        <taxon>Bacillales</taxon>
        <taxon>Paenibacillaceae</taxon>
        <taxon>Paenibacillus</taxon>
    </lineage>
</organism>
<dbReference type="Proteomes" id="UP000490800">
    <property type="component" value="Unassembled WGS sequence"/>
</dbReference>
<proteinExistence type="predicted"/>
<dbReference type="InterPro" id="IPR057955">
    <property type="entry name" value="SF0329-like"/>
</dbReference>
<dbReference type="RefSeq" id="WP_157337353.1">
    <property type="nucleotide sequence ID" value="NZ_RHLK01000010.1"/>
</dbReference>
<name>A0A7X3FK47_9BACL</name>
<dbReference type="AlphaFoldDB" id="A0A7X3FK47"/>
<evidence type="ECO:0000313" key="2">
    <source>
        <dbReference type="Proteomes" id="UP000490800"/>
    </source>
</evidence>
<gene>
    <name evidence="1" type="ORF">EDM21_16965</name>
</gene>
<sequence>MQWSKMKMRMESRLCDSLKGRIQYNSTRYRGSHDQVGRAWITFDHVILHDFCTTKRSYKYNSSANSIQKENHCLDWNDPLQQKGYYQAYKLADEELRSQGYYNQYQFYDAIEEFLNLPINRAVTSENALIRSFAYVDKRVGKRTLLSIKEDKDRRVMKFLTIRKKAEGIHF</sequence>
<dbReference type="EMBL" id="RHLK01000010">
    <property type="protein sequence ID" value="MVP01190.1"/>
    <property type="molecule type" value="Genomic_DNA"/>
</dbReference>
<dbReference type="Pfam" id="PF25753">
    <property type="entry name" value="SF0329"/>
    <property type="match status" value="1"/>
</dbReference>
<reference evidence="1 2" key="1">
    <citation type="journal article" date="2019" name="Microorganisms">
        <title>Paenibacillus lutrae sp. nov., A Chitinolytic Species Isolated from A River Otter in Castril Natural Park, Granada, Spain.</title>
        <authorList>
            <person name="Rodriguez M."/>
            <person name="Reina J.C."/>
            <person name="Bejar V."/>
            <person name="Llamas I."/>
        </authorList>
    </citation>
    <scope>NUCLEOTIDE SEQUENCE [LARGE SCALE GENOMIC DNA]</scope>
    <source>
        <strain evidence="1 2">N10</strain>
    </source>
</reference>
<keyword evidence="2" id="KW-1185">Reference proteome</keyword>